<evidence type="ECO:0000313" key="1">
    <source>
        <dbReference type="Proteomes" id="UP000887580"/>
    </source>
</evidence>
<proteinExistence type="predicted"/>
<sequence>MDKSEIIILENGLSPNTTKLKKKLTLKAPVSVLALIQLVLATDQLLESSVLMLLNTDSFIHEEARWGVQMMGLITGIWLLLTLLLFVGLFTSKPHLILAHFIFTILLCPLKMAVLMIMHHSPTTTWYPIFRTTFTLTILLFSLLYEWRCFKEMKENSLEK</sequence>
<name>A0AC35FVK0_9BILA</name>
<accession>A0AC35FVK0</accession>
<dbReference type="WBParaSite" id="PS1159_v2.g21264.t1">
    <property type="protein sequence ID" value="PS1159_v2.g21264.t1"/>
    <property type="gene ID" value="PS1159_v2.g21264"/>
</dbReference>
<protein>
    <submittedName>
        <fullName evidence="2">Transmembrane protein 138</fullName>
    </submittedName>
</protein>
<evidence type="ECO:0000313" key="2">
    <source>
        <dbReference type="WBParaSite" id="PS1159_v2.g21264.t1"/>
    </source>
</evidence>
<reference evidence="2" key="1">
    <citation type="submission" date="2022-11" db="UniProtKB">
        <authorList>
            <consortium name="WormBaseParasite"/>
        </authorList>
    </citation>
    <scope>IDENTIFICATION</scope>
</reference>
<organism evidence="1 2">
    <name type="scientific">Panagrolaimus sp. PS1159</name>
    <dbReference type="NCBI Taxonomy" id="55785"/>
    <lineage>
        <taxon>Eukaryota</taxon>
        <taxon>Metazoa</taxon>
        <taxon>Ecdysozoa</taxon>
        <taxon>Nematoda</taxon>
        <taxon>Chromadorea</taxon>
        <taxon>Rhabditida</taxon>
        <taxon>Tylenchina</taxon>
        <taxon>Panagrolaimomorpha</taxon>
        <taxon>Panagrolaimoidea</taxon>
        <taxon>Panagrolaimidae</taxon>
        <taxon>Panagrolaimus</taxon>
    </lineage>
</organism>
<dbReference type="Proteomes" id="UP000887580">
    <property type="component" value="Unplaced"/>
</dbReference>